<dbReference type="Gene3D" id="3.40.50.880">
    <property type="match status" value="1"/>
</dbReference>
<comment type="caution">
    <text evidence="15">The sequence shown here is derived from an EMBL/GenBank/DDBJ whole genome shotgun (WGS) entry which is preliminary data.</text>
</comment>
<dbReference type="InterPro" id="IPR029062">
    <property type="entry name" value="Class_I_gatase-like"/>
</dbReference>
<keyword evidence="6 12" id="KW-0067">ATP-binding</keyword>
<feature type="binding site" evidence="12">
    <location>
        <position position="140"/>
    </location>
    <ligand>
        <name>Mg(2+)</name>
        <dbReference type="ChEBI" id="CHEBI:18420"/>
    </ligand>
</feature>
<keyword evidence="7 12" id="KW-0460">Magnesium</keyword>
<gene>
    <name evidence="12 15" type="primary">pyrG</name>
    <name evidence="15" type="ORF">G114_01674</name>
</gene>
<dbReference type="NCBIfam" id="NF003792">
    <property type="entry name" value="PRK05380.1"/>
    <property type="match status" value="1"/>
</dbReference>
<evidence type="ECO:0000256" key="1">
    <source>
        <dbReference type="ARBA" id="ARBA00005171"/>
    </source>
</evidence>
<feature type="binding site" evidence="12">
    <location>
        <begin position="187"/>
        <end position="192"/>
    </location>
    <ligand>
        <name>CTP</name>
        <dbReference type="ChEBI" id="CHEBI:37563"/>
        <note>allosteric inhibitor</note>
    </ligand>
</feature>
<dbReference type="AlphaFoldDB" id="N9VQC3"/>
<dbReference type="FunFam" id="3.40.50.300:FF:000009">
    <property type="entry name" value="CTP synthase"/>
    <property type="match status" value="1"/>
</dbReference>
<dbReference type="Pfam" id="PF06418">
    <property type="entry name" value="CTP_synth_N"/>
    <property type="match status" value="1"/>
</dbReference>
<dbReference type="EMBL" id="APVG01000002">
    <property type="protein sequence ID" value="ENY73723.1"/>
    <property type="molecule type" value="Genomic_DNA"/>
</dbReference>
<feature type="domain" description="Glutamine amidotransferase" evidence="13">
    <location>
        <begin position="301"/>
        <end position="534"/>
    </location>
</feature>
<dbReference type="GO" id="GO:0044210">
    <property type="term" value="P:'de novo' CTP biosynthetic process"/>
    <property type="evidence" value="ECO:0007669"/>
    <property type="project" value="UniProtKB-UniRule"/>
</dbReference>
<dbReference type="RefSeq" id="WP_005346419.1">
    <property type="nucleotide sequence ID" value="NZ_APVG01000002.1"/>
</dbReference>
<evidence type="ECO:0000256" key="5">
    <source>
        <dbReference type="ARBA" id="ARBA00022741"/>
    </source>
</evidence>
<evidence type="ECO:0000256" key="12">
    <source>
        <dbReference type="HAMAP-Rule" id="MF_01227"/>
    </source>
</evidence>
<feature type="binding site" evidence="12">
    <location>
        <begin position="239"/>
        <end position="241"/>
    </location>
    <ligand>
        <name>ATP</name>
        <dbReference type="ChEBI" id="CHEBI:30616"/>
    </ligand>
</feature>
<comment type="subunit">
    <text evidence="12">Homotetramer.</text>
</comment>
<dbReference type="CDD" id="cd03113">
    <property type="entry name" value="CTPS_N"/>
    <property type="match status" value="1"/>
</dbReference>
<dbReference type="NCBIfam" id="TIGR00337">
    <property type="entry name" value="PyrG"/>
    <property type="match status" value="1"/>
</dbReference>
<dbReference type="SUPFAM" id="SSF52317">
    <property type="entry name" value="Class I glutamine amidotransferase-like"/>
    <property type="match status" value="1"/>
</dbReference>
<dbReference type="InterPro" id="IPR004468">
    <property type="entry name" value="CTP_synthase"/>
</dbReference>
<keyword evidence="9 12" id="KW-0665">Pyrimidine biosynthesis</keyword>
<evidence type="ECO:0000313" key="15">
    <source>
        <dbReference type="EMBL" id="ENY73723.1"/>
    </source>
</evidence>
<dbReference type="InterPro" id="IPR033828">
    <property type="entry name" value="GATase1_CTP_Synthase"/>
</dbReference>
<feature type="binding site" evidence="12">
    <location>
        <begin position="187"/>
        <end position="192"/>
    </location>
    <ligand>
        <name>UTP</name>
        <dbReference type="ChEBI" id="CHEBI:46398"/>
    </ligand>
</feature>
<dbReference type="SUPFAM" id="SSF52540">
    <property type="entry name" value="P-loop containing nucleoside triphosphate hydrolases"/>
    <property type="match status" value="1"/>
</dbReference>
<feature type="binding site" evidence="12">
    <location>
        <position position="14"/>
    </location>
    <ligand>
        <name>CTP</name>
        <dbReference type="ChEBI" id="CHEBI:37563"/>
        <note>allosteric inhibitor</note>
    </ligand>
</feature>
<keyword evidence="5 12" id="KW-0547">Nucleotide-binding</keyword>
<feature type="active site" description="Nucleophile; for glutamine hydrolysis" evidence="12">
    <location>
        <position position="379"/>
    </location>
</feature>
<feature type="binding site" evidence="12">
    <location>
        <position position="470"/>
    </location>
    <ligand>
        <name>L-glutamine</name>
        <dbReference type="ChEBI" id="CHEBI:58359"/>
    </ligand>
</feature>
<comment type="similarity">
    <text evidence="2 12">Belongs to the CTP synthase family.</text>
</comment>
<name>N9VQC3_9GAMM</name>
<comment type="function">
    <text evidence="11 12">Catalyzes the ATP-dependent amination of UTP to CTP with either L-glutamine or ammonia as the source of nitrogen. Regulates intracellular CTP levels through interactions with the four ribonucleotide triphosphates.</text>
</comment>
<evidence type="ECO:0000259" key="14">
    <source>
        <dbReference type="Pfam" id="PF06418"/>
    </source>
</evidence>
<feature type="binding site" evidence="12">
    <location>
        <position position="223"/>
    </location>
    <ligand>
        <name>CTP</name>
        <dbReference type="ChEBI" id="CHEBI:37563"/>
        <note>allosteric inhibitor</note>
    </ligand>
</feature>
<dbReference type="InterPro" id="IPR017926">
    <property type="entry name" value="GATASE"/>
</dbReference>
<dbReference type="EC" id="6.3.4.2" evidence="12"/>
<dbReference type="GO" id="GO:0004359">
    <property type="term" value="F:glutaminase activity"/>
    <property type="evidence" value="ECO:0007669"/>
    <property type="project" value="RHEA"/>
</dbReference>
<feature type="region of interest" description="Amidoligase domain" evidence="12">
    <location>
        <begin position="1"/>
        <end position="266"/>
    </location>
</feature>
<dbReference type="PANTHER" id="PTHR11550:SF0">
    <property type="entry name" value="CTP SYNTHASE-RELATED"/>
    <property type="match status" value="1"/>
</dbReference>
<evidence type="ECO:0000256" key="2">
    <source>
        <dbReference type="ARBA" id="ARBA00007533"/>
    </source>
</evidence>
<reference evidence="15 16" key="1">
    <citation type="journal article" date="2013" name="Genome Announc.">
        <title>Draft Genome Sequence of the Aeromonas diversa Type Strain.</title>
        <authorList>
            <person name="Farfan M."/>
            <person name="Spataro N."/>
            <person name="Sanglas A."/>
            <person name="Albarral V."/>
            <person name="Loren J.G."/>
            <person name="Bosch E."/>
            <person name="Fuste M.C."/>
        </authorList>
    </citation>
    <scope>NUCLEOTIDE SEQUENCE [LARGE SCALE GENOMIC DNA]</scope>
    <source>
        <strain evidence="15 16">2478-85</strain>
    </source>
</reference>
<proteinExistence type="inferred from homology"/>
<comment type="miscellaneous">
    <text evidence="12">CTPSs have evolved a hybrid strategy for distinguishing between UTP and CTP. The overlapping regions of the product feedback inhibitory and substrate sites recognize a common feature in both compounds, the triphosphate moiety. To differentiate isosteric substrate and product pyrimidine rings, an additional pocket far from the expected kinase/ligase catalytic site, specifically recognizes the cytosine and ribose portions of the product inhibitor.</text>
</comment>
<feature type="binding site" evidence="12">
    <location>
        <position position="403"/>
    </location>
    <ligand>
        <name>L-glutamine</name>
        <dbReference type="ChEBI" id="CHEBI:58359"/>
    </ligand>
</feature>
<dbReference type="PROSITE" id="PS51273">
    <property type="entry name" value="GATASE_TYPE_1"/>
    <property type="match status" value="1"/>
</dbReference>
<feature type="active site" evidence="12">
    <location>
        <position position="517"/>
    </location>
</feature>
<dbReference type="Gene3D" id="3.40.50.300">
    <property type="entry name" value="P-loop containing nucleotide triphosphate hydrolases"/>
    <property type="match status" value="1"/>
</dbReference>
<evidence type="ECO:0000313" key="16">
    <source>
        <dbReference type="Proteomes" id="UP000023775"/>
    </source>
</evidence>
<dbReference type="UniPathway" id="UPA00159">
    <property type="reaction ID" value="UER00277"/>
</dbReference>
<keyword evidence="16" id="KW-1185">Reference proteome</keyword>
<feature type="binding site" evidence="12">
    <location>
        <position position="223"/>
    </location>
    <ligand>
        <name>UTP</name>
        <dbReference type="ChEBI" id="CHEBI:46398"/>
    </ligand>
</feature>
<dbReference type="CDD" id="cd01746">
    <property type="entry name" value="GATase1_CTP_Synthase"/>
    <property type="match status" value="1"/>
</dbReference>
<comment type="catalytic activity">
    <reaction evidence="10 12">
        <text>UTP + L-glutamine + ATP + H2O = CTP + L-glutamate + ADP + phosphate + 2 H(+)</text>
        <dbReference type="Rhea" id="RHEA:26426"/>
        <dbReference type="ChEBI" id="CHEBI:15377"/>
        <dbReference type="ChEBI" id="CHEBI:15378"/>
        <dbReference type="ChEBI" id="CHEBI:29985"/>
        <dbReference type="ChEBI" id="CHEBI:30616"/>
        <dbReference type="ChEBI" id="CHEBI:37563"/>
        <dbReference type="ChEBI" id="CHEBI:43474"/>
        <dbReference type="ChEBI" id="CHEBI:46398"/>
        <dbReference type="ChEBI" id="CHEBI:58359"/>
        <dbReference type="ChEBI" id="CHEBI:456216"/>
        <dbReference type="EC" id="6.3.4.2"/>
    </reaction>
</comment>
<feature type="domain" description="CTP synthase N-terminal" evidence="14">
    <location>
        <begin position="4"/>
        <end position="265"/>
    </location>
</feature>
<dbReference type="GO" id="GO:0042802">
    <property type="term" value="F:identical protein binding"/>
    <property type="evidence" value="ECO:0007669"/>
    <property type="project" value="TreeGrafter"/>
</dbReference>
<dbReference type="FunFam" id="3.40.50.880:FF:000002">
    <property type="entry name" value="CTP synthase"/>
    <property type="match status" value="1"/>
</dbReference>
<dbReference type="Proteomes" id="UP000023775">
    <property type="component" value="Unassembled WGS sequence"/>
</dbReference>
<evidence type="ECO:0000256" key="4">
    <source>
        <dbReference type="ARBA" id="ARBA00022723"/>
    </source>
</evidence>
<accession>N9VQC3</accession>
<dbReference type="GO" id="GO:0046872">
    <property type="term" value="F:metal ion binding"/>
    <property type="evidence" value="ECO:0007669"/>
    <property type="project" value="UniProtKB-KW"/>
</dbReference>
<keyword evidence="4 12" id="KW-0479">Metal-binding</keyword>
<dbReference type="Pfam" id="PF00117">
    <property type="entry name" value="GATase"/>
    <property type="match status" value="1"/>
</dbReference>
<dbReference type="GO" id="GO:0005829">
    <property type="term" value="C:cytosol"/>
    <property type="evidence" value="ECO:0007669"/>
    <property type="project" value="TreeGrafter"/>
</dbReference>
<evidence type="ECO:0000256" key="6">
    <source>
        <dbReference type="ARBA" id="ARBA00022840"/>
    </source>
</evidence>
<dbReference type="GO" id="GO:0003883">
    <property type="term" value="F:CTP synthase activity"/>
    <property type="evidence" value="ECO:0007669"/>
    <property type="project" value="UniProtKB-UniRule"/>
</dbReference>
<feature type="binding site" evidence="12">
    <location>
        <begin position="147"/>
        <end position="149"/>
    </location>
    <ligand>
        <name>CTP</name>
        <dbReference type="ChEBI" id="CHEBI:37563"/>
        <note>allosteric inhibitor</note>
    </ligand>
</feature>
<evidence type="ECO:0000256" key="10">
    <source>
        <dbReference type="ARBA" id="ARBA00047781"/>
    </source>
</evidence>
<feature type="binding site" evidence="12">
    <location>
        <position position="352"/>
    </location>
    <ligand>
        <name>L-glutamine</name>
        <dbReference type="ChEBI" id="CHEBI:58359"/>
    </ligand>
</feature>
<comment type="activity regulation">
    <text evidence="12">Allosterically activated by GTP, when glutamine is the substrate; GTP has no effect on the reaction when ammonia is the substrate. The allosteric effector GTP functions by stabilizing the protein conformation that binds the tetrahedral intermediate(s) formed during glutamine hydrolysis. Inhibited by the product CTP, via allosteric rather than competitive inhibition.</text>
</comment>
<keyword evidence="3 12" id="KW-0436">Ligase</keyword>
<sequence length="545" mass="59906">MTTKYIFVTGGVVSSLGKGIAAASLAAILEARGLDVTIMKLDPYINVDPGTMSPTQHGEVFVTEDGAETDLDLGHYERFIRTKMTRRNNFTTGRIYADVLRKERRGDYLGATIQVIPHITNAIKERVIAGGEGHQVAIVEIGGTVGDIESLPFLEAIRQLAAEVGRNNAMFMHLTLVPYLAAAGEVKTKPTQHSVKELLSIGIQPDVLICRSDRAIPANERAKIALFCNVPERAVISMKDVDSIYKIPALLKSQGLDGYITERFGIECKDADLSEWEQVIYEEANPTAEVTIGMVGKYVSLPDAYKSVNEALKHGGLKNRLSVHIKYIDSQDIETRGIEMLEGLDAILVPGGFGERGVEGKILAAKYAREQKIPYLGICLGMQVALIEYARNVAGMEGAHSSEFKKDSPFPVVGLITEWVDEEGKVETRTEKSDLGGTMRLGSQLCHLIDGSKVRELYGSATIYERHRHRYEVNNTLLPKIEAAGLKVTGLSADKKLVEIIEIPDHPWFVAAQFHPEFTSTPRDGHALFAGFVKAAGEYQKRNLK</sequence>
<feature type="binding site" evidence="12">
    <location>
        <position position="72"/>
    </location>
    <ligand>
        <name>Mg(2+)</name>
        <dbReference type="ChEBI" id="CHEBI:18420"/>
    </ligand>
</feature>
<dbReference type="GO" id="GO:0097268">
    <property type="term" value="C:cytoophidium"/>
    <property type="evidence" value="ECO:0007669"/>
    <property type="project" value="UniProtKB-ARBA"/>
</dbReference>
<comment type="catalytic activity">
    <reaction evidence="12">
        <text>UTP + NH4(+) + ATP = CTP + ADP + phosphate + 2 H(+)</text>
        <dbReference type="Rhea" id="RHEA:16597"/>
        <dbReference type="ChEBI" id="CHEBI:15378"/>
        <dbReference type="ChEBI" id="CHEBI:28938"/>
        <dbReference type="ChEBI" id="CHEBI:30616"/>
        <dbReference type="ChEBI" id="CHEBI:37563"/>
        <dbReference type="ChEBI" id="CHEBI:43474"/>
        <dbReference type="ChEBI" id="CHEBI:46398"/>
        <dbReference type="ChEBI" id="CHEBI:456216"/>
    </reaction>
</comment>
<dbReference type="PANTHER" id="PTHR11550">
    <property type="entry name" value="CTP SYNTHASE"/>
    <property type="match status" value="1"/>
</dbReference>
<organism evidence="15 16">
    <name type="scientific">Aeromonas diversa CDC 2478-85</name>
    <dbReference type="NCBI Taxonomy" id="1268237"/>
    <lineage>
        <taxon>Bacteria</taxon>
        <taxon>Pseudomonadati</taxon>
        <taxon>Pseudomonadota</taxon>
        <taxon>Gammaproteobacteria</taxon>
        <taxon>Aeromonadales</taxon>
        <taxon>Aeromonadaceae</taxon>
        <taxon>Aeromonas</taxon>
    </lineage>
</organism>
<comment type="caution">
    <text evidence="12">Lacks conserved residue(s) required for the propagation of feature annotation.</text>
</comment>
<feature type="binding site" evidence="12">
    <location>
        <position position="14"/>
    </location>
    <ligand>
        <name>UTP</name>
        <dbReference type="ChEBI" id="CHEBI:46398"/>
    </ligand>
</feature>
<feature type="binding site" evidence="12">
    <location>
        <begin position="380"/>
        <end position="383"/>
    </location>
    <ligand>
        <name>L-glutamine</name>
        <dbReference type="ChEBI" id="CHEBI:58359"/>
    </ligand>
</feature>
<dbReference type="eggNOG" id="COG0504">
    <property type="taxonomic scope" value="Bacteria"/>
</dbReference>
<evidence type="ECO:0000256" key="8">
    <source>
        <dbReference type="ARBA" id="ARBA00022962"/>
    </source>
</evidence>
<dbReference type="InterPro" id="IPR027417">
    <property type="entry name" value="P-loop_NTPase"/>
</dbReference>
<keyword evidence="8 12" id="KW-0315">Glutamine amidotransferase</keyword>
<protein>
    <recommendedName>
        <fullName evidence="12">CTP synthase</fullName>
        <ecNumber evidence="12">6.3.4.2</ecNumber>
    </recommendedName>
    <alternativeName>
        <fullName evidence="12">Cytidine 5'-triphosphate synthase</fullName>
    </alternativeName>
    <alternativeName>
        <fullName evidence="12">Cytidine triphosphate synthetase</fullName>
        <shortName evidence="12">CTP synthetase</shortName>
        <shortName evidence="12">CTPS</shortName>
    </alternativeName>
    <alternativeName>
        <fullName evidence="12">UTP--ammonia ligase</fullName>
    </alternativeName>
</protein>
<evidence type="ECO:0000256" key="3">
    <source>
        <dbReference type="ARBA" id="ARBA00022598"/>
    </source>
</evidence>
<evidence type="ECO:0000259" key="13">
    <source>
        <dbReference type="Pfam" id="PF00117"/>
    </source>
</evidence>
<feature type="binding site" evidence="12">
    <location>
        <position position="72"/>
    </location>
    <ligand>
        <name>ATP</name>
        <dbReference type="ChEBI" id="CHEBI:30616"/>
    </ligand>
</feature>
<dbReference type="HAMAP" id="MF_01227">
    <property type="entry name" value="PyrG"/>
    <property type="match status" value="1"/>
</dbReference>
<evidence type="ECO:0000256" key="11">
    <source>
        <dbReference type="ARBA" id="ARBA00059148"/>
    </source>
</evidence>
<dbReference type="GO" id="GO:0005524">
    <property type="term" value="F:ATP binding"/>
    <property type="evidence" value="ECO:0007669"/>
    <property type="project" value="UniProtKB-KW"/>
</dbReference>
<dbReference type="GO" id="GO:0019856">
    <property type="term" value="P:pyrimidine nucleobase biosynthetic process"/>
    <property type="evidence" value="ECO:0007669"/>
    <property type="project" value="TreeGrafter"/>
</dbReference>
<comment type="pathway">
    <text evidence="1 12">Pyrimidine metabolism; CTP biosynthesis via de novo pathway; CTP from UDP: step 2/2.</text>
</comment>
<feature type="binding site" evidence="12">
    <location>
        <begin position="15"/>
        <end position="20"/>
    </location>
    <ligand>
        <name>ATP</name>
        <dbReference type="ChEBI" id="CHEBI:30616"/>
    </ligand>
</feature>
<dbReference type="InterPro" id="IPR017456">
    <property type="entry name" value="CTP_synthase_N"/>
</dbReference>
<feature type="active site" evidence="12">
    <location>
        <position position="515"/>
    </location>
</feature>
<dbReference type="OrthoDB" id="9801107at2"/>
<comment type="catalytic activity">
    <reaction evidence="12">
        <text>L-glutamine + H2O = L-glutamate + NH4(+)</text>
        <dbReference type="Rhea" id="RHEA:15889"/>
        <dbReference type="ChEBI" id="CHEBI:15377"/>
        <dbReference type="ChEBI" id="CHEBI:28938"/>
        <dbReference type="ChEBI" id="CHEBI:29985"/>
        <dbReference type="ChEBI" id="CHEBI:58359"/>
    </reaction>
</comment>
<evidence type="ECO:0000256" key="9">
    <source>
        <dbReference type="ARBA" id="ARBA00022975"/>
    </source>
</evidence>
<dbReference type="PATRIC" id="fig|1268237.3.peg.325"/>
<evidence type="ECO:0000256" key="7">
    <source>
        <dbReference type="ARBA" id="ARBA00022842"/>
    </source>
</evidence>